<dbReference type="SMART" id="SM00028">
    <property type="entry name" value="TPR"/>
    <property type="match status" value="7"/>
</dbReference>
<sequence length="601" mass="65106">MTNLRPAGRTRAQSRLARVAAAVSASVIALVLATGAAPTDQRLRAPTADSLAGNYLAALAAGKAADLDEAARFFSEALADDPEDPFLLERTLVLTLASGDFQDAAGYAARLQQIDRGNPVAAMVIGIDSLKRKKFAVAVENFKRSSTGPLVGLTSEILAAWAEVGGGDVKKALARLDKLDGEQWYAFFRSYHAGLISEVAGDEKEAVRRFRVATAIDGGAIGVQEALIRALARSGDKDGARKALDDALKGAPGHPLLTALAAEMDGGRKPRAQVGGVQEGASEILFGLGSAIGRDDGGELSLVYLQLALALDPNDDIARITLAEQFERSKRYEQAIEILSKISPKSPLKRNAEIMIGFDYNALDKVKEARAHLSKLVEADPSDLDAVTALGNVLRVRKMFAEASEIYSKGIATIETVGPEHWQLFYNRGITYERTKQWPKAEADFKKALELQPDQPMVLNYLGYSWVDLGMNYDEALAMIKKAVELEPTDGYIVDSLGWVYFKLGRYDDAVRELERAVDLKPEDPVVNDHLGDAYWKVGRKLEARFQWSHAKAFKPEPEDLEKIVKKLQDGLPDPEMPTAADAGKPAQPAVDAGKPATAQP</sequence>
<dbReference type="PANTHER" id="PTHR45586">
    <property type="entry name" value="TPR REPEAT-CONTAINING PROTEIN PA4667"/>
    <property type="match status" value="1"/>
</dbReference>
<dbReference type="InterPro" id="IPR051012">
    <property type="entry name" value="CellSynth/LPSAsmb/PSIAsmb"/>
</dbReference>
<dbReference type="PROSITE" id="PS50005">
    <property type="entry name" value="TPR"/>
    <property type="match status" value="2"/>
</dbReference>
<evidence type="ECO:0000256" key="3">
    <source>
        <dbReference type="PROSITE-ProRule" id="PRU00339"/>
    </source>
</evidence>
<dbReference type="AlphaFoldDB" id="A0A4R6RKL4"/>
<dbReference type="Gene3D" id="1.25.40.10">
    <property type="entry name" value="Tetratricopeptide repeat domain"/>
    <property type="match status" value="2"/>
</dbReference>
<dbReference type="PROSITE" id="PS50293">
    <property type="entry name" value="TPR_REGION"/>
    <property type="match status" value="1"/>
</dbReference>
<keyword evidence="5" id="KW-0732">Signal</keyword>
<feature type="region of interest" description="Disordered" evidence="4">
    <location>
        <begin position="568"/>
        <end position="601"/>
    </location>
</feature>
<dbReference type="EMBL" id="SNXY01000006">
    <property type="protein sequence ID" value="TDP87123.1"/>
    <property type="molecule type" value="Genomic_DNA"/>
</dbReference>
<dbReference type="RefSeq" id="WP_126535993.1">
    <property type="nucleotide sequence ID" value="NZ_BSPM01000008.1"/>
</dbReference>
<organism evidence="6 7">
    <name type="scientific">Oharaeibacter diazotrophicus</name>
    <dbReference type="NCBI Taxonomy" id="1920512"/>
    <lineage>
        <taxon>Bacteria</taxon>
        <taxon>Pseudomonadati</taxon>
        <taxon>Pseudomonadota</taxon>
        <taxon>Alphaproteobacteria</taxon>
        <taxon>Hyphomicrobiales</taxon>
        <taxon>Pleomorphomonadaceae</taxon>
        <taxon>Oharaeibacter</taxon>
    </lineage>
</organism>
<reference evidence="6 7" key="1">
    <citation type="submission" date="2019-03" db="EMBL/GenBank/DDBJ databases">
        <title>Genomic Encyclopedia of Type Strains, Phase IV (KMG-IV): sequencing the most valuable type-strain genomes for metagenomic binning, comparative biology and taxonomic classification.</title>
        <authorList>
            <person name="Goeker M."/>
        </authorList>
    </citation>
    <scope>NUCLEOTIDE SEQUENCE [LARGE SCALE GENOMIC DNA]</scope>
    <source>
        <strain evidence="6 7">DSM 102969</strain>
    </source>
</reference>
<proteinExistence type="predicted"/>
<keyword evidence="1" id="KW-0677">Repeat</keyword>
<feature type="signal peptide" evidence="5">
    <location>
        <begin position="1"/>
        <end position="36"/>
    </location>
</feature>
<evidence type="ECO:0000256" key="2">
    <source>
        <dbReference type="ARBA" id="ARBA00022803"/>
    </source>
</evidence>
<dbReference type="InterPro" id="IPR011990">
    <property type="entry name" value="TPR-like_helical_dom_sf"/>
</dbReference>
<dbReference type="PANTHER" id="PTHR45586:SF1">
    <property type="entry name" value="LIPOPOLYSACCHARIDE ASSEMBLY PROTEIN B"/>
    <property type="match status" value="1"/>
</dbReference>
<dbReference type="InterPro" id="IPR019734">
    <property type="entry name" value="TPR_rpt"/>
</dbReference>
<gene>
    <name evidence="6" type="ORF">EDD54_1009</name>
</gene>
<dbReference type="Proteomes" id="UP000294547">
    <property type="component" value="Unassembled WGS sequence"/>
</dbReference>
<dbReference type="Pfam" id="PF13414">
    <property type="entry name" value="TPR_11"/>
    <property type="match status" value="1"/>
</dbReference>
<name>A0A4R6RKL4_9HYPH</name>
<keyword evidence="7" id="KW-1185">Reference proteome</keyword>
<accession>A0A4R6RKL4</accession>
<feature type="repeat" description="TPR" evidence="3">
    <location>
        <begin position="491"/>
        <end position="524"/>
    </location>
</feature>
<feature type="repeat" description="TPR" evidence="3">
    <location>
        <begin position="422"/>
        <end position="455"/>
    </location>
</feature>
<keyword evidence="2 3" id="KW-0802">TPR repeat</keyword>
<evidence type="ECO:0000256" key="5">
    <source>
        <dbReference type="SAM" id="SignalP"/>
    </source>
</evidence>
<dbReference type="SUPFAM" id="SSF48452">
    <property type="entry name" value="TPR-like"/>
    <property type="match status" value="3"/>
</dbReference>
<evidence type="ECO:0000256" key="1">
    <source>
        <dbReference type="ARBA" id="ARBA00022737"/>
    </source>
</evidence>
<evidence type="ECO:0000256" key="4">
    <source>
        <dbReference type="SAM" id="MobiDB-lite"/>
    </source>
</evidence>
<feature type="chain" id="PRO_5020894588" evidence="5">
    <location>
        <begin position="37"/>
        <end position="601"/>
    </location>
</feature>
<evidence type="ECO:0000313" key="7">
    <source>
        <dbReference type="Proteomes" id="UP000294547"/>
    </source>
</evidence>
<protein>
    <submittedName>
        <fullName evidence="6">Tetratricopeptide repeat protein</fullName>
    </submittedName>
</protein>
<dbReference type="OrthoDB" id="9766710at2"/>
<evidence type="ECO:0000313" key="6">
    <source>
        <dbReference type="EMBL" id="TDP87123.1"/>
    </source>
</evidence>
<comment type="caution">
    <text evidence="6">The sequence shown here is derived from an EMBL/GenBank/DDBJ whole genome shotgun (WGS) entry which is preliminary data.</text>
</comment>
<dbReference type="Pfam" id="PF00515">
    <property type="entry name" value="TPR_1"/>
    <property type="match status" value="1"/>
</dbReference>